<protein>
    <submittedName>
        <fullName evidence="3">Uncharacterized protein</fullName>
    </submittedName>
</protein>
<keyword evidence="2" id="KW-1133">Transmembrane helix</keyword>
<dbReference type="Gene3D" id="3.40.50.300">
    <property type="entry name" value="P-loop containing nucleotide triphosphate hydrolases"/>
    <property type="match status" value="1"/>
</dbReference>
<proteinExistence type="predicted"/>
<dbReference type="OrthoDB" id="3260274at2759"/>
<evidence type="ECO:0000313" key="3">
    <source>
        <dbReference type="EMBL" id="KLO16293.1"/>
    </source>
</evidence>
<reference evidence="3 4" key="1">
    <citation type="submission" date="2015-04" db="EMBL/GenBank/DDBJ databases">
        <title>Complete genome sequence of Schizopora paradoxa KUC8140, a cosmopolitan wood degrader in East Asia.</title>
        <authorList>
            <consortium name="DOE Joint Genome Institute"/>
            <person name="Min B."/>
            <person name="Park H."/>
            <person name="Jang Y."/>
            <person name="Kim J.-J."/>
            <person name="Kim K.H."/>
            <person name="Pangilinan J."/>
            <person name="Lipzen A."/>
            <person name="Riley R."/>
            <person name="Grigoriev I.V."/>
            <person name="Spatafora J.W."/>
            <person name="Choi I.-G."/>
        </authorList>
    </citation>
    <scope>NUCLEOTIDE SEQUENCE [LARGE SCALE GENOMIC DNA]</scope>
    <source>
        <strain evidence="3 4">KUC8140</strain>
    </source>
</reference>
<feature type="compositionally biased region" description="Polar residues" evidence="1">
    <location>
        <begin position="453"/>
        <end position="466"/>
    </location>
</feature>
<dbReference type="EMBL" id="KQ085918">
    <property type="protein sequence ID" value="KLO16293.1"/>
    <property type="molecule type" value="Genomic_DNA"/>
</dbReference>
<accession>A0A0H2S3G8</accession>
<dbReference type="InterPro" id="IPR027417">
    <property type="entry name" value="P-loop_NTPase"/>
</dbReference>
<evidence type="ECO:0000313" key="4">
    <source>
        <dbReference type="Proteomes" id="UP000053477"/>
    </source>
</evidence>
<evidence type="ECO:0000256" key="1">
    <source>
        <dbReference type="SAM" id="MobiDB-lite"/>
    </source>
</evidence>
<feature type="transmembrane region" description="Helical" evidence="2">
    <location>
        <begin position="475"/>
        <end position="499"/>
    </location>
</feature>
<sequence length="614" mass="70013">MIIPVSDSSTDSLFLKFIDLPGLGEAHIDFHNFEDLVRTAAIEADTIVPIVSFKEAAKKDWRSQLPQIVEAMLKRSPDFVLCTHMDQAQSKKRIDEQLASVGKEFWPKITNFDRRVLRCSTRMGIGAQRLLKQSQVSKPPFHNIWKENTIIFDCVEKILGVGDMRQKYEQMDHKDWVKALEWQLRVSGLDDAISRLTEGIINDAQGHQLRLEGRKIMLATQKLASEQRRTLVEISRTRDESELAYNDFKAAQKKFEGFRSVCEDESKNLKNRVNEKLVQANAILEQNGQASAVTAVEAAAKRVEHHVSRSGFRARKTNEIIFNNKYEVENFFYTAQDEMARDAKNNLAKAYVRFVRELANRSKMQLFRILMAKLETVSKKRQAPPELVEDILDRLKYQTQDVDVLFYVSLKNRAVRTNVERHNIASAYTAIRNVLSKPFLRSSDSVDEADGTKSITSDGTETTDGPPTFSSDLGFMIRAPIAVLATIPLLLGSIVWPWLIHKKNFVIDKNILAKHFQEQMQKPYFIELRREAEKTMEAVINLTSQLAQDIVDSSLMEEQARFSREKAVKELSQSSVQDSISIAVDTVSAFWNLSAAEHGLNELQSKLNELLQMS</sequence>
<dbReference type="InParanoid" id="A0A0H2S3G8"/>
<keyword evidence="2" id="KW-0812">Transmembrane</keyword>
<dbReference type="Proteomes" id="UP000053477">
    <property type="component" value="Unassembled WGS sequence"/>
</dbReference>
<keyword evidence="4" id="KW-1185">Reference proteome</keyword>
<organism evidence="3 4">
    <name type="scientific">Schizopora paradoxa</name>
    <dbReference type="NCBI Taxonomy" id="27342"/>
    <lineage>
        <taxon>Eukaryota</taxon>
        <taxon>Fungi</taxon>
        <taxon>Dikarya</taxon>
        <taxon>Basidiomycota</taxon>
        <taxon>Agaricomycotina</taxon>
        <taxon>Agaricomycetes</taxon>
        <taxon>Hymenochaetales</taxon>
        <taxon>Schizoporaceae</taxon>
        <taxon>Schizopora</taxon>
    </lineage>
</organism>
<keyword evidence="2" id="KW-0472">Membrane</keyword>
<dbReference type="AlphaFoldDB" id="A0A0H2S3G8"/>
<evidence type="ECO:0000256" key="2">
    <source>
        <dbReference type="SAM" id="Phobius"/>
    </source>
</evidence>
<gene>
    <name evidence="3" type="ORF">SCHPADRAFT_221994</name>
</gene>
<name>A0A0H2S3G8_9AGAM</name>
<feature type="region of interest" description="Disordered" evidence="1">
    <location>
        <begin position="443"/>
        <end position="466"/>
    </location>
</feature>